<evidence type="ECO:0000259" key="7">
    <source>
        <dbReference type="Pfam" id="PF13482"/>
    </source>
</evidence>
<organism evidence="8 9">
    <name type="scientific">Prymnesium parvum</name>
    <name type="common">Toxic golden alga</name>
    <dbReference type="NCBI Taxonomy" id="97485"/>
    <lineage>
        <taxon>Eukaryota</taxon>
        <taxon>Haptista</taxon>
        <taxon>Haptophyta</taxon>
        <taxon>Prymnesiophyceae</taxon>
        <taxon>Prymnesiales</taxon>
        <taxon>Prymnesiaceae</taxon>
        <taxon>Prymnesium</taxon>
    </lineage>
</organism>
<dbReference type="PANTHER" id="PTHR43788:SF8">
    <property type="entry name" value="DNA-BINDING PROTEIN SMUBP-2"/>
    <property type="match status" value="1"/>
</dbReference>
<proteinExistence type="predicted"/>
<feature type="domain" description="DNA2/NAM7 helicase-like C-terminal" evidence="6">
    <location>
        <begin position="1040"/>
        <end position="1246"/>
    </location>
</feature>
<dbReference type="GO" id="GO:0043139">
    <property type="term" value="F:5'-3' DNA helicase activity"/>
    <property type="evidence" value="ECO:0007669"/>
    <property type="project" value="TreeGrafter"/>
</dbReference>
<dbReference type="InterPro" id="IPR012337">
    <property type="entry name" value="RNaseH-like_sf"/>
</dbReference>
<evidence type="ECO:0000256" key="3">
    <source>
        <dbReference type="ARBA" id="ARBA00022806"/>
    </source>
</evidence>
<evidence type="ECO:0000256" key="2">
    <source>
        <dbReference type="ARBA" id="ARBA00022801"/>
    </source>
</evidence>
<feature type="region of interest" description="Disordered" evidence="5">
    <location>
        <begin position="616"/>
        <end position="642"/>
    </location>
</feature>
<accession>A0AB34J0W0</accession>
<dbReference type="GO" id="GO:0016787">
    <property type="term" value="F:hydrolase activity"/>
    <property type="evidence" value="ECO:0007669"/>
    <property type="project" value="UniProtKB-KW"/>
</dbReference>
<dbReference type="Gene3D" id="3.40.50.300">
    <property type="entry name" value="P-loop containing nucleotide triphosphate hydrolases"/>
    <property type="match status" value="2"/>
</dbReference>
<keyword evidence="1" id="KW-0547">Nucleotide-binding</keyword>
<dbReference type="InterPro" id="IPR041679">
    <property type="entry name" value="DNA2/NAM7-like_C"/>
</dbReference>
<protein>
    <recommendedName>
        <fullName evidence="10">DNA helicase</fullName>
    </recommendedName>
</protein>
<reference evidence="8 9" key="1">
    <citation type="journal article" date="2024" name="Science">
        <title>Giant polyketide synthase enzymes in the biosynthesis of giant marine polyether toxins.</title>
        <authorList>
            <person name="Fallon T.R."/>
            <person name="Shende V.V."/>
            <person name="Wierzbicki I.H."/>
            <person name="Pendleton A.L."/>
            <person name="Watervoot N.F."/>
            <person name="Auber R.P."/>
            <person name="Gonzalez D.J."/>
            <person name="Wisecaver J.H."/>
            <person name="Moore B.S."/>
        </authorList>
    </citation>
    <scope>NUCLEOTIDE SEQUENCE [LARGE SCALE GENOMIC DNA]</scope>
    <source>
        <strain evidence="8 9">12B1</strain>
    </source>
</reference>
<dbReference type="AlphaFoldDB" id="A0AB34J0W0"/>
<keyword evidence="3" id="KW-0347">Helicase</keyword>
<dbReference type="SUPFAM" id="SSF53098">
    <property type="entry name" value="Ribonuclease H-like"/>
    <property type="match status" value="1"/>
</dbReference>
<dbReference type="EMBL" id="JBGBPQ010000014">
    <property type="protein sequence ID" value="KAL1511143.1"/>
    <property type="molecule type" value="Genomic_DNA"/>
</dbReference>
<dbReference type="InterPro" id="IPR019993">
    <property type="entry name" value="RecB_nuclease_TM0106_put"/>
</dbReference>
<evidence type="ECO:0000259" key="6">
    <source>
        <dbReference type="Pfam" id="PF13087"/>
    </source>
</evidence>
<feature type="domain" description="YprB ribonuclease H-like" evidence="7">
    <location>
        <begin position="449"/>
        <end position="605"/>
    </location>
</feature>
<dbReference type="PANTHER" id="PTHR43788">
    <property type="entry name" value="DNA2/NAM7 HELICASE FAMILY MEMBER"/>
    <property type="match status" value="1"/>
</dbReference>
<dbReference type="GO" id="GO:0005524">
    <property type="term" value="F:ATP binding"/>
    <property type="evidence" value="ECO:0007669"/>
    <property type="project" value="UniProtKB-KW"/>
</dbReference>
<dbReference type="Pfam" id="PF13482">
    <property type="entry name" value="RNase_H_2"/>
    <property type="match status" value="1"/>
</dbReference>
<keyword evidence="9" id="KW-1185">Reference proteome</keyword>
<dbReference type="Pfam" id="PF13604">
    <property type="entry name" value="AAA_30"/>
    <property type="match status" value="1"/>
</dbReference>
<dbReference type="InterPro" id="IPR027417">
    <property type="entry name" value="P-loop_NTPase"/>
</dbReference>
<dbReference type="Proteomes" id="UP001515480">
    <property type="component" value="Unassembled WGS sequence"/>
</dbReference>
<dbReference type="Pfam" id="PF13087">
    <property type="entry name" value="AAA_12"/>
    <property type="match status" value="1"/>
</dbReference>
<keyword evidence="2" id="KW-0378">Hydrolase</keyword>
<evidence type="ECO:0000256" key="1">
    <source>
        <dbReference type="ARBA" id="ARBA00022741"/>
    </source>
</evidence>
<dbReference type="InterPro" id="IPR047187">
    <property type="entry name" value="SF1_C_Upf1"/>
</dbReference>
<dbReference type="NCBIfam" id="TIGR03491">
    <property type="entry name" value="TM0106 family RecB-like putative nuclease"/>
    <property type="match status" value="1"/>
</dbReference>
<evidence type="ECO:0000256" key="5">
    <source>
        <dbReference type="SAM" id="MobiDB-lite"/>
    </source>
</evidence>
<dbReference type="CDD" id="cd17934">
    <property type="entry name" value="DEXXQc_Upf1-like"/>
    <property type="match status" value="1"/>
</dbReference>
<evidence type="ECO:0008006" key="10">
    <source>
        <dbReference type="Google" id="ProtNLM"/>
    </source>
</evidence>
<evidence type="ECO:0000313" key="9">
    <source>
        <dbReference type="Proteomes" id="UP001515480"/>
    </source>
</evidence>
<dbReference type="InterPro" id="IPR038720">
    <property type="entry name" value="YprB_RNase_H-like_dom"/>
</dbReference>
<sequence>MLLLSCRTAAAFRGPLHARARRLALRAADEPPLWSPSELTLFVESPWASWLERLMRAEPSHPLASACDAPDAFLSMLSRKGGDVERALLEAARRDGEGAIVDLSAVRGSREERVAATARAIEAAPALIYQAPLSAGGFFGVADFLVRVPAATPRYMVWDAKLSTHARPSQLLQLCCYSEMLRRLQGEEAEWMGLLLGGSRPLALRTSAYAAYYRHVKGRFLLAHSSFDPQAMPPPPSSGARAGRWSSLAAAELSRTDDLRLVATLGHTQAARLHKAGVHTAAQLADATPPPRVSGISPDVLARLQRQAALQRRAARAPDEPPPFECLAEASNALASIPPPHASDVFFDLEGFPFADGKPTQSAVTANFTAISADPARFATTGDTSLHPAGREYLWGLSFRPPHRDAVDPLAAVCAEPLLGDAERLPAEVPIGWSQADAGVGGSEGRSRGEYVAWWAHDFEGERDAFMHFVDLATQLRKESPGMHIYHYGAYEISALRRLAGRHGTREEEVDQLLRDNALVDLYPIVRKSIAVGEPRYSIKNIERLYRPPAGRDTAVAKGDQSVAVYDAWLRSPDGVDTLSSPTLASLREYNRDDCESTRQLADWLWALRQAEGVEEGGAATKNEEGDGGGGSSPSDAAQELEEELARVEECLDGEEWAEGCALGEAHVRATLKGLLRYHKREAKPVWWRRFDWLKTAAVDLITDPSTLGGLRRTATAPYKASPKKRRLVYEYAFDPPQDCHLLAGSDVVIRRTSLRATPKEVSLSDGIAATLHSLHHERGIAAVECSVDPGAEICLLPNEFVDAGPIAKSLLQTAAHLVATQPPSAAFLEVLSRRPANLLPPTEGKGGVAEGDAAAAAAVDAVLRLDDSYLCVQGPPGTGKTHTGARAICELVLRGRRVGVMAVSHRAIANLMERALRMLSDAGVATHAIKLGGAKAEVEALQEACARGPTVSHVRTAGAMELRDETLLIGATAWGFAHEALAGQLDVLFVDEAGQLPLAHLGGAARSARKLVLLGDQMQLPAPSEGHHPGTSGLSCLEYLLQDEQVVPPEMGVFLPTTYRMHPRLCELVSEISYGGRLVSHESCAHRTLQLGVRGAASPPQLLKVSAGVQFMEVEHSGNTQKAVEEVHAIAQVCDELLRSDIVTNGRPRPLTWSDILVVAPYNQQVRALSEALGESARVGTVDRFQGQEAPVVIISLCHSQSDDGEQADFLSAGGDTRGVSFVLNQNRMNVALSRAQCLALVFGSPHLLRTSAKSVAMHRELNYLCRVIEYSDSPS</sequence>
<evidence type="ECO:0000313" key="8">
    <source>
        <dbReference type="EMBL" id="KAL1511143.1"/>
    </source>
</evidence>
<gene>
    <name evidence="8" type="ORF">AB1Y20_005962</name>
</gene>
<keyword evidence="4" id="KW-0067">ATP-binding</keyword>
<dbReference type="SUPFAM" id="SSF52540">
    <property type="entry name" value="P-loop containing nucleoside triphosphate hydrolases"/>
    <property type="match status" value="1"/>
</dbReference>
<dbReference type="InterPro" id="IPR050534">
    <property type="entry name" value="Coronavir_polyprotein_1ab"/>
</dbReference>
<name>A0AB34J0W0_PRYPA</name>
<comment type="caution">
    <text evidence="8">The sequence shown here is derived from an EMBL/GenBank/DDBJ whole genome shotgun (WGS) entry which is preliminary data.</text>
</comment>
<evidence type="ECO:0000256" key="4">
    <source>
        <dbReference type="ARBA" id="ARBA00022840"/>
    </source>
</evidence>
<dbReference type="CDD" id="cd18808">
    <property type="entry name" value="SF1_C_Upf1"/>
    <property type="match status" value="1"/>
</dbReference>